<proteinExistence type="predicted"/>
<gene>
    <name evidence="1" type="ORF">JF887_00420</name>
</gene>
<dbReference type="InterPro" id="IPR023393">
    <property type="entry name" value="START-like_dom_sf"/>
</dbReference>
<evidence type="ECO:0000313" key="2">
    <source>
        <dbReference type="Proteomes" id="UP000614410"/>
    </source>
</evidence>
<dbReference type="AlphaFoldDB" id="A0A934NDN9"/>
<dbReference type="Pfam" id="PF10604">
    <property type="entry name" value="Polyketide_cyc2"/>
    <property type="match status" value="1"/>
</dbReference>
<name>A0A934NDN9_9BACT</name>
<comment type="caution">
    <text evidence="1">The sequence shown here is derived from an EMBL/GenBank/DDBJ whole genome shotgun (WGS) entry which is preliminary data.</text>
</comment>
<organism evidence="1 2">
    <name type="scientific">Candidatus Amunia macphersoniae</name>
    <dbReference type="NCBI Taxonomy" id="3127014"/>
    <lineage>
        <taxon>Bacteria</taxon>
        <taxon>Bacillati</taxon>
        <taxon>Candidatus Dormiibacterota</taxon>
        <taxon>Candidatus Dormibacteria</taxon>
        <taxon>Candidatus Aeolococcales</taxon>
        <taxon>Candidatus Aeolococcaceae</taxon>
        <taxon>Candidatus Amunia</taxon>
    </lineage>
</organism>
<sequence length="145" mass="15595">MWTYQHSIDSQADADHLFALFSDVGTWPDWNAGVERMDLNGPFMAGTAGTMVVPEQGPLPFQLTWVEPGRGFEDATEIPGVGAAVRVRHTLEPLSHGGTRITYRCVIDGPAADEVGPGLGPMITGDFPEVMAALSARAEATTRER</sequence>
<reference evidence="1 2" key="1">
    <citation type="submission" date="2020-10" db="EMBL/GenBank/DDBJ databases">
        <title>Ca. Dormibacterota MAGs.</title>
        <authorList>
            <person name="Montgomery K."/>
        </authorList>
    </citation>
    <scope>NUCLEOTIDE SEQUENCE [LARGE SCALE GENOMIC DNA]</scope>
    <source>
        <strain evidence="1">Mitchell_Peninsula_5</strain>
    </source>
</reference>
<dbReference type="EMBL" id="JAEKNN010000003">
    <property type="protein sequence ID" value="MBJ7607883.1"/>
    <property type="molecule type" value="Genomic_DNA"/>
</dbReference>
<dbReference type="Gene3D" id="3.30.530.20">
    <property type="match status" value="1"/>
</dbReference>
<dbReference type="Proteomes" id="UP000614410">
    <property type="component" value="Unassembled WGS sequence"/>
</dbReference>
<evidence type="ECO:0000313" key="1">
    <source>
        <dbReference type="EMBL" id="MBJ7607883.1"/>
    </source>
</evidence>
<accession>A0A934NDN9</accession>
<dbReference type="SUPFAM" id="SSF55961">
    <property type="entry name" value="Bet v1-like"/>
    <property type="match status" value="1"/>
</dbReference>
<protein>
    <submittedName>
        <fullName evidence="1">SRPBCC family protein</fullName>
    </submittedName>
</protein>
<dbReference type="InterPro" id="IPR019587">
    <property type="entry name" value="Polyketide_cyclase/dehydratase"/>
</dbReference>